<evidence type="ECO:0000313" key="2">
    <source>
        <dbReference type="Proteomes" id="UP000551758"/>
    </source>
</evidence>
<accession>A0A7J7EXE0</accession>
<organism evidence="1 2">
    <name type="scientific">Diceros bicornis minor</name>
    <name type="common">South-central black rhinoceros</name>
    <dbReference type="NCBI Taxonomy" id="77932"/>
    <lineage>
        <taxon>Eukaryota</taxon>
        <taxon>Metazoa</taxon>
        <taxon>Chordata</taxon>
        <taxon>Craniata</taxon>
        <taxon>Vertebrata</taxon>
        <taxon>Euteleostomi</taxon>
        <taxon>Mammalia</taxon>
        <taxon>Eutheria</taxon>
        <taxon>Laurasiatheria</taxon>
        <taxon>Perissodactyla</taxon>
        <taxon>Rhinocerotidae</taxon>
        <taxon>Diceros</taxon>
    </lineage>
</organism>
<reference evidence="1 2" key="1">
    <citation type="journal article" date="2020" name="Mol. Biol. Evol.">
        <title>Interspecific Gene Flow and the Evolution of Specialization in Black and White Rhinoceros.</title>
        <authorList>
            <person name="Moodley Y."/>
            <person name="Westbury M.V."/>
            <person name="Russo I.M."/>
            <person name="Gopalakrishnan S."/>
            <person name="Rakotoarivelo A."/>
            <person name="Olsen R.A."/>
            <person name="Prost S."/>
            <person name="Tunstall T."/>
            <person name="Ryder O.A."/>
            <person name="Dalen L."/>
            <person name="Bruford M.W."/>
        </authorList>
    </citation>
    <scope>NUCLEOTIDE SEQUENCE [LARGE SCALE GENOMIC DNA]</scope>
    <source>
        <strain evidence="1">SBR-YM</strain>
        <tissue evidence="1">Skin</tissue>
    </source>
</reference>
<comment type="caution">
    <text evidence="1">The sequence shown here is derived from an EMBL/GenBank/DDBJ whole genome shotgun (WGS) entry which is preliminary data.</text>
</comment>
<keyword evidence="2" id="KW-1185">Reference proteome</keyword>
<evidence type="ECO:0000313" key="1">
    <source>
        <dbReference type="EMBL" id="KAF5920449.1"/>
    </source>
</evidence>
<dbReference type="AlphaFoldDB" id="A0A7J7EXE0"/>
<sequence>MCPSRGLGPMDHSPKILALFHSSSKSSIRVTVQSKQNCDVIIILKIQKKAMTMHRVVDCTPDHRLHEIIFMDDDDFDDLKGELDKYEDQQTTVWVCPVIDIISMDTPTARPLWYRKDSAGGCTSNGILFPFPNEEDQKELLYQ</sequence>
<proteinExistence type="predicted"/>
<dbReference type="Proteomes" id="UP000551758">
    <property type="component" value="Unassembled WGS sequence"/>
</dbReference>
<name>A0A7J7EXE0_DICBM</name>
<gene>
    <name evidence="1" type="ORF">HPG69_009703</name>
</gene>
<dbReference type="EMBL" id="JACDTQ010002022">
    <property type="protein sequence ID" value="KAF5920449.1"/>
    <property type="molecule type" value="Genomic_DNA"/>
</dbReference>
<protein>
    <submittedName>
        <fullName evidence="1">Uncharacterized protein</fullName>
    </submittedName>
</protein>